<dbReference type="PANTHER" id="PTHR14002">
    <property type="entry name" value="ENDOGLIN/TGF-BETA RECEPTOR TYPE III"/>
    <property type="match status" value="1"/>
</dbReference>
<proteinExistence type="predicted"/>
<keyword evidence="1 5" id="KW-0732">Signal</keyword>
<evidence type="ECO:0000259" key="6">
    <source>
        <dbReference type="PROSITE" id="PS51034"/>
    </source>
</evidence>
<feature type="transmembrane region" description="Helical" evidence="4">
    <location>
        <begin position="307"/>
        <end position="332"/>
    </location>
</feature>
<feature type="compositionally biased region" description="Basic and acidic residues" evidence="3">
    <location>
        <begin position="546"/>
        <end position="564"/>
    </location>
</feature>
<reference evidence="7 8" key="1">
    <citation type="submission" date="2014-11" db="EMBL/GenBank/DDBJ databases">
        <authorList>
            <person name="Zhu J."/>
            <person name="Qi W."/>
            <person name="Song R."/>
        </authorList>
    </citation>
    <scope>NUCLEOTIDE SEQUENCE [LARGE SCALE GENOMIC DNA]</scope>
</reference>
<dbReference type="Proteomes" id="UP000041254">
    <property type="component" value="Unassembled WGS sequence"/>
</dbReference>
<dbReference type="PANTHER" id="PTHR14002:SF54">
    <property type="entry name" value="ZONA PELLUCIDA SPERM-BINDING PROTEIN 2"/>
    <property type="match status" value="1"/>
</dbReference>
<dbReference type="EMBL" id="CDMY01000227">
    <property type="protein sequence ID" value="CEL94996.1"/>
    <property type="molecule type" value="Genomic_DNA"/>
</dbReference>
<feature type="compositionally biased region" description="Basic and acidic residues" evidence="3">
    <location>
        <begin position="440"/>
        <end position="457"/>
    </location>
</feature>
<keyword evidence="2" id="KW-1015">Disulfide bond</keyword>
<evidence type="ECO:0000256" key="2">
    <source>
        <dbReference type="ARBA" id="ARBA00023157"/>
    </source>
</evidence>
<feature type="compositionally biased region" description="Basic and acidic residues" evidence="3">
    <location>
        <begin position="468"/>
        <end position="478"/>
    </location>
</feature>
<name>A0A0G4EHC9_VITBC</name>
<dbReference type="Gene3D" id="2.60.40.4100">
    <property type="entry name" value="Zona pellucida, ZP-C domain"/>
    <property type="match status" value="1"/>
</dbReference>
<evidence type="ECO:0000256" key="1">
    <source>
        <dbReference type="ARBA" id="ARBA00022729"/>
    </source>
</evidence>
<evidence type="ECO:0000256" key="3">
    <source>
        <dbReference type="SAM" id="MobiDB-lite"/>
    </source>
</evidence>
<dbReference type="InterPro" id="IPR055355">
    <property type="entry name" value="ZP-C"/>
</dbReference>
<evidence type="ECO:0000313" key="8">
    <source>
        <dbReference type="Proteomes" id="UP000041254"/>
    </source>
</evidence>
<keyword evidence="4" id="KW-1133">Transmembrane helix</keyword>
<protein>
    <recommendedName>
        <fullName evidence="6">ZP domain-containing protein</fullName>
    </recommendedName>
</protein>
<dbReference type="PROSITE" id="PS51034">
    <property type="entry name" value="ZP_2"/>
    <property type="match status" value="1"/>
</dbReference>
<dbReference type="AlphaFoldDB" id="A0A0G4EHC9"/>
<organism evidence="7 8">
    <name type="scientific">Vitrella brassicaformis (strain CCMP3155)</name>
    <dbReference type="NCBI Taxonomy" id="1169540"/>
    <lineage>
        <taxon>Eukaryota</taxon>
        <taxon>Sar</taxon>
        <taxon>Alveolata</taxon>
        <taxon>Colpodellida</taxon>
        <taxon>Vitrellaceae</taxon>
        <taxon>Vitrella</taxon>
    </lineage>
</organism>
<feature type="compositionally biased region" description="Polar residues" evidence="3">
    <location>
        <begin position="409"/>
        <end position="421"/>
    </location>
</feature>
<keyword evidence="8" id="KW-1185">Reference proteome</keyword>
<gene>
    <name evidence="7" type="ORF">Vbra_11728</name>
</gene>
<dbReference type="Pfam" id="PF00100">
    <property type="entry name" value="Zona_pellucida"/>
    <property type="match status" value="1"/>
</dbReference>
<feature type="region of interest" description="Disordered" evidence="3">
    <location>
        <begin position="367"/>
        <end position="574"/>
    </location>
</feature>
<sequence length="574" mass="61815">MAALLPFTVAADSFLTATVECQADAMVLCFDEVLCNCTAEWLDTSGAPCPGVTQPNEYCLSIPFEGCLADNEGPAAPDLPEGFEVIGQVGTIQVNDTVFNATGQCLRNSDGQVNIPIANGYRRIRVTGNSTYDVSMTLCRDDECLQPVVPPQKFTVEEGQEASSKFYVEVKLDTTNLPTELVEKLYVNLVDCWAGASSPLPVNLGYKMIEGGCALERPIPTDVYFQESHTVRFSTPSFSFAGTQYGYLFCSIRLCNEPDCVPCQGTSTARALEPISSDTVAAFGPFFITKGDLTLGRLFTDTTGSDLSVLIIGTSIGLALVLVALALTIWTVRRRSKLKDAMRAMATTETQRSGVTTNASRLGAVSERDHANKSGGHGWKKGAGVSFKEGGSSRRRTIGADSEGGAVTSMRSMGLSRTFTTKTKEEESDGRSVVTAKTNELLETKDLLSQELRESRGDSISCPVTEEEPAHGSHRPEGNDSDDNNNDACPYPPQCDSGKSSTASSSRRPVLQLGFLKVRRTPAAADKHPHADPEGEGGEGQQQGQDRIDVLLESPTRRRKDDHVYASLGNNEEP</sequence>
<accession>A0A0G4EHC9</accession>
<feature type="chain" id="PRO_5005187126" description="ZP domain-containing protein" evidence="5">
    <location>
        <begin position="22"/>
        <end position="574"/>
    </location>
</feature>
<keyword evidence="4" id="KW-0812">Transmembrane</keyword>
<dbReference type="VEuPathDB" id="CryptoDB:Vbra_11728"/>
<dbReference type="InParanoid" id="A0A0G4EHC9"/>
<feature type="domain" description="ZP" evidence="6">
    <location>
        <begin position="20"/>
        <end position="270"/>
    </location>
</feature>
<evidence type="ECO:0000256" key="4">
    <source>
        <dbReference type="SAM" id="Phobius"/>
    </source>
</evidence>
<dbReference type="InterPro" id="IPR001507">
    <property type="entry name" value="ZP_dom"/>
</dbReference>
<feature type="compositionally biased region" description="Low complexity" evidence="3">
    <location>
        <begin position="497"/>
        <end position="506"/>
    </location>
</feature>
<dbReference type="InterPro" id="IPR042235">
    <property type="entry name" value="ZP-C_dom"/>
</dbReference>
<keyword evidence="4" id="KW-0472">Membrane</keyword>
<feature type="signal peptide" evidence="5">
    <location>
        <begin position="1"/>
        <end position="21"/>
    </location>
</feature>
<evidence type="ECO:0000313" key="7">
    <source>
        <dbReference type="EMBL" id="CEL94996.1"/>
    </source>
</evidence>
<evidence type="ECO:0000256" key="5">
    <source>
        <dbReference type="SAM" id="SignalP"/>
    </source>
</evidence>